<comment type="similarity">
    <text evidence="5">Belongs to the MCM family.</text>
</comment>
<evidence type="ECO:0000256" key="1">
    <source>
        <dbReference type="ARBA" id="ARBA00012551"/>
    </source>
</evidence>
<proteinExistence type="inferred from homology"/>
<dbReference type="GO" id="GO:0005524">
    <property type="term" value="F:ATP binding"/>
    <property type="evidence" value="ECO:0007669"/>
    <property type="project" value="UniProtKB-KW"/>
</dbReference>
<dbReference type="InterPro" id="IPR027417">
    <property type="entry name" value="P-loop_NTPase"/>
</dbReference>
<evidence type="ECO:0000256" key="2">
    <source>
        <dbReference type="ARBA" id="ARBA00022741"/>
    </source>
</evidence>
<name>C5LUM0_PERM5</name>
<dbReference type="PANTHER" id="PTHR11630">
    <property type="entry name" value="DNA REPLICATION LICENSING FACTOR MCM FAMILY MEMBER"/>
    <property type="match status" value="1"/>
</dbReference>
<evidence type="ECO:0000313" key="8">
    <source>
        <dbReference type="Proteomes" id="UP000007800"/>
    </source>
</evidence>
<dbReference type="SMART" id="SM00382">
    <property type="entry name" value="AAA"/>
    <property type="match status" value="1"/>
</dbReference>
<feature type="non-terminal residue" evidence="7">
    <location>
        <position position="567"/>
    </location>
</feature>
<evidence type="ECO:0000256" key="4">
    <source>
        <dbReference type="ARBA" id="ARBA00023125"/>
    </source>
</evidence>
<organism evidence="8">
    <name type="scientific">Perkinsus marinus (strain ATCC 50983 / TXsc)</name>
    <dbReference type="NCBI Taxonomy" id="423536"/>
    <lineage>
        <taxon>Eukaryota</taxon>
        <taxon>Sar</taxon>
        <taxon>Alveolata</taxon>
        <taxon>Perkinsozoa</taxon>
        <taxon>Perkinsea</taxon>
        <taxon>Perkinsida</taxon>
        <taxon>Perkinsidae</taxon>
        <taxon>Perkinsus</taxon>
    </lineage>
</organism>
<dbReference type="GO" id="GO:0043138">
    <property type="term" value="F:3'-5' DNA helicase activity"/>
    <property type="evidence" value="ECO:0007669"/>
    <property type="project" value="TreeGrafter"/>
</dbReference>
<evidence type="ECO:0000313" key="7">
    <source>
        <dbReference type="EMBL" id="EEQ99571.1"/>
    </source>
</evidence>
<dbReference type="Pfam" id="PF17207">
    <property type="entry name" value="MCM_OB"/>
    <property type="match status" value="1"/>
</dbReference>
<dbReference type="GO" id="GO:0042555">
    <property type="term" value="C:MCM complex"/>
    <property type="evidence" value="ECO:0007669"/>
    <property type="project" value="TreeGrafter"/>
</dbReference>
<dbReference type="Gene3D" id="2.40.50.140">
    <property type="entry name" value="Nucleic acid-binding proteins"/>
    <property type="match status" value="1"/>
</dbReference>
<sequence length="567" mass="64037">YPDVAECLINHPLETMDKFDKAATVQARKWFPELFRDKTIRVEFRDLTTTLLVRDLRDFHLYNFISVTGVVSHRSEIQRNIKIYSIRCTACDDVFSWEGELSEASCPRRCNESSYTDYFDIDRAASVYEDCQTITLQEDPGSVQPGYPPKSVEVRLTGHLANRVTAVGYECCITGVYRVDSFTALAMMNGFIEANSITVRSGWHGIDSISPGDEEKIRELSRDPHIRERIIASLAPSIYGAELAKAAIAMALFGGTKEDTYCGDIHVLIVGDPGLGKSQLLKYVNKFTARSTYTISGKTNVVCLTACVKRDSTTNQYLLEAGALVLAHRGICLIDDLDKMDENDRSALHEVMEQQRVSISEATIITQLRAETTVIAAANPVFGQYDPELSFAENTTLGKPLISQFDLLCVMRDVSDRERDTKLAKFVLKNHRLRISSEDNRVMNNQQDQADFERIDQTLLWKYISYAREHVEPVLDKDDKYDKITRFSADIRASNRCGEECCLRCVSSITEMAKANAKMELRDTVTEADVDNSIALFLEAFISTVPMSRGPALRRKFEAYTRNARQR</sequence>
<dbReference type="Gene3D" id="3.40.50.300">
    <property type="entry name" value="P-loop containing nucleotide triphosphate hydrolases"/>
    <property type="match status" value="1"/>
</dbReference>
<keyword evidence="8" id="KW-1185">Reference proteome</keyword>
<dbReference type="PROSITE" id="PS50051">
    <property type="entry name" value="MCM_2"/>
    <property type="match status" value="1"/>
</dbReference>
<feature type="domain" description="MCM C-terminal AAA(+) ATPase" evidence="6">
    <location>
        <begin position="226"/>
        <end position="427"/>
    </location>
</feature>
<dbReference type="InterPro" id="IPR012340">
    <property type="entry name" value="NA-bd_OB-fold"/>
</dbReference>
<dbReference type="SMART" id="SM00350">
    <property type="entry name" value="MCM"/>
    <property type="match status" value="1"/>
</dbReference>
<dbReference type="SUPFAM" id="SSF50249">
    <property type="entry name" value="Nucleic acid-binding proteins"/>
    <property type="match status" value="1"/>
</dbReference>
<dbReference type="InterPro" id="IPR018525">
    <property type="entry name" value="MCM_CS"/>
</dbReference>
<dbReference type="EC" id="3.6.4.12" evidence="1"/>
<dbReference type="Gene3D" id="2.20.28.10">
    <property type="match status" value="1"/>
</dbReference>
<gene>
    <name evidence="7" type="ORF">Pmar_PMAR027552</name>
</gene>
<dbReference type="EMBL" id="GG685540">
    <property type="protein sequence ID" value="EEQ99571.1"/>
    <property type="molecule type" value="Genomic_DNA"/>
</dbReference>
<dbReference type="GO" id="GO:0017116">
    <property type="term" value="F:single-stranded DNA helicase activity"/>
    <property type="evidence" value="ECO:0007669"/>
    <property type="project" value="TreeGrafter"/>
</dbReference>
<dbReference type="InParanoid" id="C5LUM0"/>
<dbReference type="PRINTS" id="PR01657">
    <property type="entry name" value="MCMFAMILY"/>
</dbReference>
<dbReference type="GO" id="GO:0003697">
    <property type="term" value="F:single-stranded DNA binding"/>
    <property type="evidence" value="ECO:0007669"/>
    <property type="project" value="TreeGrafter"/>
</dbReference>
<dbReference type="RefSeq" id="XP_002766854.1">
    <property type="nucleotide sequence ID" value="XM_002766808.1"/>
</dbReference>
<dbReference type="OrthoDB" id="844at2759"/>
<protein>
    <recommendedName>
        <fullName evidence="1">DNA helicase</fullName>
        <ecNumber evidence="1">3.6.4.12</ecNumber>
    </recommendedName>
</protein>
<dbReference type="PROSITE" id="PS00847">
    <property type="entry name" value="MCM_1"/>
    <property type="match status" value="1"/>
</dbReference>
<feature type="non-terminal residue" evidence="7">
    <location>
        <position position="1"/>
    </location>
</feature>
<dbReference type="InterPro" id="IPR003593">
    <property type="entry name" value="AAA+_ATPase"/>
</dbReference>
<dbReference type="Proteomes" id="UP000007800">
    <property type="component" value="Unassembled WGS sequence"/>
</dbReference>
<evidence type="ECO:0000256" key="3">
    <source>
        <dbReference type="ARBA" id="ARBA00022840"/>
    </source>
</evidence>
<keyword evidence="4 5" id="KW-0238">DNA-binding</keyword>
<keyword evidence="3 5" id="KW-0067">ATP-binding</keyword>
<dbReference type="GO" id="GO:1902975">
    <property type="term" value="P:mitotic DNA replication initiation"/>
    <property type="evidence" value="ECO:0007669"/>
    <property type="project" value="TreeGrafter"/>
</dbReference>
<dbReference type="GeneID" id="9051335"/>
<dbReference type="PANTHER" id="PTHR11630:SF44">
    <property type="entry name" value="DNA REPLICATION LICENSING FACTOR MCM2"/>
    <property type="match status" value="1"/>
</dbReference>
<dbReference type="InterPro" id="IPR033762">
    <property type="entry name" value="MCM_OB"/>
</dbReference>
<dbReference type="GO" id="GO:0005634">
    <property type="term" value="C:nucleus"/>
    <property type="evidence" value="ECO:0007669"/>
    <property type="project" value="TreeGrafter"/>
</dbReference>
<dbReference type="InterPro" id="IPR031327">
    <property type="entry name" value="MCM"/>
</dbReference>
<accession>C5LUM0</accession>
<reference evidence="7 8" key="1">
    <citation type="submission" date="2008-07" db="EMBL/GenBank/DDBJ databases">
        <authorList>
            <person name="El-Sayed N."/>
            <person name="Caler E."/>
            <person name="Inman J."/>
            <person name="Amedeo P."/>
            <person name="Hass B."/>
            <person name="Wortman J."/>
        </authorList>
    </citation>
    <scope>NUCLEOTIDE SEQUENCE [LARGE SCALE GENOMIC DNA]</scope>
    <source>
        <strain evidence="8">ATCC 50983 / TXsc</strain>
    </source>
</reference>
<dbReference type="InterPro" id="IPR041562">
    <property type="entry name" value="MCM_lid"/>
</dbReference>
<dbReference type="Pfam" id="PF17855">
    <property type="entry name" value="MCM_lid"/>
    <property type="match status" value="1"/>
</dbReference>
<dbReference type="InterPro" id="IPR001208">
    <property type="entry name" value="MCM_dom"/>
</dbReference>
<dbReference type="GO" id="GO:0000727">
    <property type="term" value="P:double-strand break repair via break-induced replication"/>
    <property type="evidence" value="ECO:0007669"/>
    <property type="project" value="TreeGrafter"/>
</dbReference>
<dbReference type="Pfam" id="PF00493">
    <property type="entry name" value="MCM"/>
    <property type="match status" value="1"/>
</dbReference>
<evidence type="ECO:0000259" key="6">
    <source>
        <dbReference type="PROSITE" id="PS50051"/>
    </source>
</evidence>
<dbReference type="AlphaFoldDB" id="C5LUM0"/>
<dbReference type="SUPFAM" id="SSF52540">
    <property type="entry name" value="P-loop containing nucleoside triphosphate hydrolases"/>
    <property type="match status" value="1"/>
</dbReference>
<evidence type="ECO:0000256" key="5">
    <source>
        <dbReference type="RuleBase" id="RU004070"/>
    </source>
</evidence>
<keyword evidence="2 5" id="KW-0547">Nucleotide-binding</keyword>